<dbReference type="RefSeq" id="WP_184382052.1">
    <property type="nucleotide sequence ID" value="NZ_JACIDJ010000001.1"/>
</dbReference>
<sequence>MTDRRAAREALRAHQARTRRGLWALVVMVAALTVASVWSKVAILGVVALLLLFSGAFWAARRHLLGQQMRFRADMR</sequence>
<keyword evidence="1" id="KW-0812">Transmembrane</keyword>
<keyword evidence="3" id="KW-1185">Reference proteome</keyword>
<feature type="transmembrane region" description="Helical" evidence="1">
    <location>
        <begin position="21"/>
        <end position="37"/>
    </location>
</feature>
<evidence type="ECO:0000256" key="1">
    <source>
        <dbReference type="SAM" id="Phobius"/>
    </source>
</evidence>
<feature type="transmembrane region" description="Helical" evidence="1">
    <location>
        <begin position="43"/>
        <end position="60"/>
    </location>
</feature>
<evidence type="ECO:0000313" key="2">
    <source>
        <dbReference type="EMBL" id="MBB3897113.1"/>
    </source>
</evidence>
<evidence type="ECO:0000313" key="3">
    <source>
        <dbReference type="Proteomes" id="UP000553193"/>
    </source>
</evidence>
<keyword evidence="1" id="KW-0472">Membrane</keyword>
<name>A0A840A9D7_9PROT</name>
<accession>A0A840A9D7</accession>
<comment type="caution">
    <text evidence="2">The sequence shown here is derived from an EMBL/GenBank/DDBJ whole genome shotgun (WGS) entry which is preliminary data.</text>
</comment>
<gene>
    <name evidence="2" type="ORF">GGQ83_000539</name>
</gene>
<protein>
    <submittedName>
        <fullName evidence="2">Uncharacterized protein</fullName>
    </submittedName>
</protein>
<keyword evidence="1" id="KW-1133">Transmembrane helix</keyword>
<dbReference type="AlphaFoldDB" id="A0A840A9D7"/>
<dbReference type="EMBL" id="JACIDJ010000001">
    <property type="protein sequence ID" value="MBB3897113.1"/>
    <property type="molecule type" value="Genomic_DNA"/>
</dbReference>
<organism evidence="2 3">
    <name type="scientific">Roseococcus suduntuyensis</name>
    <dbReference type="NCBI Taxonomy" id="455361"/>
    <lineage>
        <taxon>Bacteria</taxon>
        <taxon>Pseudomonadati</taxon>
        <taxon>Pseudomonadota</taxon>
        <taxon>Alphaproteobacteria</taxon>
        <taxon>Acetobacterales</taxon>
        <taxon>Roseomonadaceae</taxon>
        <taxon>Roseococcus</taxon>
    </lineage>
</organism>
<proteinExistence type="predicted"/>
<dbReference type="Proteomes" id="UP000553193">
    <property type="component" value="Unassembled WGS sequence"/>
</dbReference>
<reference evidence="2 3" key="1">
    <citation type="submission" date="2020-08" db="EMBL/GenBank/DDBJ databases">
        <title>Genomic Encyclopedia of Type Strains, Phase IV (KMG-IV): sequencing the most valuable type-strain genomes for metagenomic binning, comparative biology and taxonomic classification.</title>
        <authorList>
            <person name="Goeker M."/>
        </authorList>
    </citation>
    <scope>NUCLEOTIDE SEQUENCE [LARGE SCALE GENOMIC DNA]</scope>
    <source>
        <strain evidence="2 3">DSM 19979</strain>
    </source>
</reference>